<dbReference type="AlphaFoldDB" id="A0A553PHT1"/>
<feature type="active site" description="Phosphoserine intermediate" evidence="15">
    <location>
        <position position="64"/>
    </location>
</feature>
<dbReference type="Pfam" id="PF21404">
    <property type="entry name" value="AMG1_III"/>
    <property type="match status" value="1"/>
</dbReference>
<dbReference type="GO" id="GO:0006048">
    <property type="term" value="P:UDP-N-acetylglucosamine biosynthetic process"/>
    <property type="evidence" value="ECO:0007669"/>
    <property type="project" value="UniProtKB-UniRule"/>
</dbReference>
<keyword evidence="23" id="KW-1185">Reference proteome</keyword>
<comment type="function">
    <text evidence="13">Catalyzes the conversion of GlcNAc-6-P into GlcNAc-1-P during the synthesis of uridine diphosphate/UDP-GlcNAc, which is a biosynthetic precursor of chitin and also supplies the amino sugars for N-linked oligosaccharides of glycoproteins.</text>
</comment>
<feature type="binding site" evidence="17">
    <location>
        <position position="278"/>
    </location>
    <ligand>
        <name>Mg(2+)</name>
        <dbReference type="ChEBI" id="CHEBI:18420"/>
    </ligand>
</feature>
<comment type="caution">
    <text evidence="22">The sequence shown here is derived from an EMBL/GenBank/DDBJ whole genome shotgun (WGS) entry which is preliminary data.</text>
</comment>
<reference evidence="22 23" key="1">
    <citation type="journal article" date="2018" name="Nat. Ecol. Evol.">
        <title>Genomic signatures of mitonuclear coevolution across populations of Tigriopus californicus.</title>
        <authorList>
            <person name="Barreto F.S."/>
            <person name="Watson E.T."/>
            <person name="Lima T.G."/>
            <person name="Willett C.S."/>
            <person name="Edmands S."/>
            <person name="Li W."/>
            <person name="Burton R.S."/>
        </authorList>
    </citation>
    <scope>NUCLEOTIDE SEQUENCE [LARGE SCALE GENOMIC DNA]</scope>
    <source>
        <strain evidence="22 23">San Diego</strain>
    </source>
</reference>
<keyword evidence="6 14" id="KW-0479">Metal-binding</keyword>
<sequence length="517" mass="56257">MWAEAVKVGLEQHAKGDLKAIQYGTAGFRTDAKLLDHVMYRMGILAVLRSKLKQAAIGVMITASHNQEKDNGVKLVDPKGEMLEQSWEALATKLANAKDDELDIVLDEIAQSQGIDHALPSSVFVGRDTRESSPRLAQAILDGIKAVEGAVIDAGIVSTPQLHYLVVCQNTHGQYGEASAKGYYSKISQAFKAFRGSNPVNGRYSPKLMFDGANGVGAQKMKEFLTFLGDSIQMEIVNDGTQPGDVLNGDCGADFVKVQQTSPKGLEKTRGERCVSVDGDADRVMYFYNDKESGQFAMLDGDRIATLVAEFLKELLDQAKNVPVACVPTGVKHLHHKAQDFDIGVYFEANGHGTIVFSDAAQAKIRDTAASSNSIQAQKLAHLVDVINQTVGDAISDMLLVESILHAKGWSIEDWRKAYQDLPNRQMKVRVADRNVISTTDAERQVVTPKGLQDEIDALVKKFPQGRSFVRPSGTEDVVRVYSESDTQDNADQLAYEVGLKVHALAGGVGEPTPKPK</sequence>
<dbReference type="SUPFAM" id="SSF55957">
    <property type="entry name" value="Phosphoglucomutase, C-terminal domain"/>
    <property type="match status" value="1"/>
</dbReference>
<feature type="domain" description="Phosphoacetylglucosamine mutase AMG1" evidence="21">
    <location>
        <begin position="178"/>
        <end position="284"/>
    </location>
</feature>
<evidence type="ECO:0000259" key="20">
    <source>
        <dbReference type="Pfam" id="PF21404"/>
    </source>
</evidence>
<evidence type="ECO:0000256" key="6">
    <source>
        <dbReference type="ARBA" id="ARBA00022723"/>
    </source>
</evidence>
<comment type="function">
    <text evidence="14">Catalyzes the conversion of GlcNAc-6-P into GlcNAc-1-P during the synthesis of uridine diphosphate/UDP-GlcNAc, a sugar nucleotide critical to multiple glycosylation pathways including protein N- and O-glycosylation.</text>
</comment>
<evidence type="ECO:0000256" key="2">
    <source>
        <dbReference type="ARBA" id="ARBA00004865"/>
    </source>
</evidence>
<protein>
    <recommendedName>
        <fullName evidence="4 14">Phosphoacetylglucosamine mutase</fullName>
        <shortName evidence="14">PAGM</shortName>
        <ecNumber evidence="4 14">5.4.2.3</ecNumber>
    </recommendedName>
    <alternativeName>
        <fullName evidence="12 14">Acetylglucosamine phosphomutase</fullName>
    </alternativeName>
    <alternativeName>
        <fullName evidence="11 14">N-acetylglucosamine-phosphate mutase</fullName>
    </alternativeName>
</protein>
<evidence type="ECO:0000256" key="9">
    <source>
        <dbReference type="ARBA" id="ARBA00023277"/>
    </source>
</evidence>
<dbReference type="SUPFAM" id="SSF53738">
    <property type="entry name" value="Phosphoglucomutase, first 3 domains"/>
    <property type="match status" value="3"/>
</dbReference>
<dbReference type="CDD" id="cd03086">
    <property type="entry name" value="PGM3"/>
    <property type="match status" value="1"/>
</dbReference>
<evidence type="ECO:0000256" key="11">
    <source>
        <dbReference type="ARBA" id="ARBA00031926"/>
    </source>
</evidence>
<evidence type="ECO:0000256" key="14">
    <source>
        <dbReference type="PIRNR" id="PIRNR016408"/>
    </source>
</evidence>
<evidence type="ECO:0000256" key="4">
    <source>
        <dbReference type="ARBA" id="ARBA00012731"/>
    </source>
</evidence>
<evidence type="ECO:0000256" key="12">
    <source>
        <dbReference type="ARBA" id="ARBA00032065"/>
    </source>
</evidence>
<keyword evidence="7 14" id="KW-0460">Magnesium</keyword>
<dbReference type="PIRSF" id="PIRSF016408">
    <property type="entry name" value="PAGM"/>
    <property type="match status" value="1"/>
</dbReference>
<evidence type="ECO:0000313" key="22">
    <source>
        <dbReference type="EMBL" id="TRY77207.1"/>
    </source>
</evidence>
<dbReference type="FunFam" id="3.40.120.10:FF:000023">
    <property type="entry name" value="Phosphoacetylglucosamine mutase"/>
    <property type="match status" value="1"/>
</dbReference>
<dbReference type="FunFam" id="3.40.120.10:FF:000013">
    <property type="entry name" value="Phosphoacetylglucosamine mutase"/>
    <property type="match status" value="1"/>
</dbReference>
<feature type="binding site" evidence="16">
    <location>
        <begin position="348"/>
        <end position="350"/>
    </location>
    <ligand>
        <name>substrate</name>
    </ligand>
</feature>
<dbReference type="PANTHER" id="PTHR45955">
    <property type="entry name" value="PHOSPHOACETYLGLUCOSAMINE MUTASE"/>
    <property type="match status" value="1"/>
</dbReference>
<accession>A0A553PHT1</accession>
<feature type="binding site" evidence="16">
    <location>
        <begin position="471"/>
        <end position="475"/>
    </location>
    <ligand>
        <name>substrate</name>
    </ligand>
</feature>
<feature type="binding site" evidence="17">
    <location>
        <position position="282"/>
    </location>
    <ligand>
        <name>Mg(2+)</name>
        <dbReference type="ChEBI" id="CHEBI:18420"/>
    </ligand>
</feature>
<dbReference type="EC" id="5.4.2.3" evidence="4 14"/>
<dbReference type="Pfam" id="PF00408">
    <property type="entry name" value="PGM_PMM_IV"/>
    <property type="match status" value="1"/>
</dbReference>
<dbReference type="InterPro" id="IPR005843">
    <property type="entry name" value="A-D-PHexomutase_C"/>
</dbReference>
<proteinExistence type="inferred from homology"/>
<keyword evidence="5" id="KW-0597">Phosphoprotein</keyword>
<organism evidence="22 23">
    <name type="scientific">Tigriopus californicus</name>
    <name type="common">Marine copepod</name>
    <dbReference type="NCBI Taxonomy" id="6832"/>
    <lineage>
        <taxon>Eukaryota</taxon>
        <taxon>Metazoa</taxon>
        <taxon>Ecdysozoa</taxon>
        <taxon>Arthropoda</taxon>
        <taxon>Crustacea</taxon>
        <taxon>Multicrustacea</taxon>
        <taxon>Hexanauplia</taxon>
        <taxon>Copepoda</taxon>
        <taxon>Harpacticoida</taxon>
        <taxon>Harpacticidae</taxon>
        <taxon>Tigriopus</taxon>
    </lineage>
</organism>
<dbReference type="PANTHER" id="PTHR45955:SF1">
    <property type="entry name" value="PHOSPHOACETYLGLUCOSAMINE MUTASE"/>
    <property type="match status" value="1"/>
</dbReference>
<dbReference type="InterPro" id="IPR049023">
    <property type="entry name" value="AMG1_II"/>
</dbReference>
<evidence type="ECO:0000259" key="18">
    <source>
        <dbReference type="Pfam" id="PF00408"/>
    </source>
</evidence>
<dbReference type="Pfam" id="PF21405">
    <property type="entry name" value="AMG1_II"/>
    <property type="match status" value="1"/>
</dbReference>
<evidence type="ECO:0000259" key="19">
    <source>
        <dbReference type="Pfam" id="PF02878"/>
    </source>
</evidence>
<dbReference type="InterPro" id="IPR016657">
    <property type="entry name" value="PAGM"/>
</dbReference>
<evidence type="ECO:0000256" key="5">
    <source>
        <dbReference type="ARBA" id="ARBA00022553"/>
    </source>
</evidence>
<dbReference type="GO" id="GO:0046872">
    <property type="term" value="F:metal ion binding"/>
    <property type="evidence" value="ECO:0007669"/>
    <property type="project" value="UniProtKB-KW"/>
</dbReference>
<feature type="domain" description="Alpha-D-phosphohexomutase alpha/beta/alpha" evidence="19">
    <location>
        <begin position="53"/>
        <end position="93"/>
    </location>
</feature>
<feature type="binding site" evidence="16">
    <location>
        <position position="480"/>
    </location>
    <ligand>
        <name>substrate</name>
    </ligand>
</feature>
<dbReference type="GO" id="GO:0005975">
    <property type="term" value="P:carbohydrate metabolic process"/>
    <property type="evidence" value="ECO:0007669"/>
    <property type="project" value="InterPro"/>
</dbReference>
<evidence type="ECO:0000256" key="1">
    <source>
        <dbReference type="ARBA" id="ARBA00000558"/>
    </source>
</evidence>
<dbReference type="Gene3D" id="3.30.310.50">
    <property type="entry name" value="Alpha-D-phosphohexomutase, C-terminal domain"/>
    <property type="match status" value="1"/>
</dbReference>
<comment type="pathway">
    <text evidence="2 14">Nucleotide-sugar biosynthesis; UDP-N-acetyl-alpha-D-glucosamine biosynthesis; N-acetyl-alpha-D-glucosamine 1-phosphate from alpha-D-glucosamine 6-phosphate (route I): step 2/2.</text>
</comment>
<dbReference type="Pfam" id="PF02878">
    <property type="entry name" value="PGM_PMM_I"/>
    <property type="match status" value="2"/>
</dbReference>
<evidence type="ECO:0000256" key="3">
    <source>
        <dbReference type="ARBA" id="ARBA00010231"/>
    </source>
</evidence>
<feature type="domain" description="Phosphoacetylglucosamine mutase AMG1" evidence="20">
    <location>
        <begin position="317"/>
        <end position="410"/>
    </location>
</feature>
<evidence type="ECO:0000256" key="17">
    <source>
        <dbReference type="PIRSR" id="PIRSR016408-3"/>
    </source>
</evidence>
<keyword evidence="10" id="KW-0961">Cell wall biogenesis/degradation</keyword>
<comment type="similarity">
    <text evidence="3 14">Belongs to the phosphohexose mutase family.</text>
</comment>
<feature type="binding site" description="via phosphate group" evidence="17">
    <location>
        <position position="64"/>
    </location>
    <ligand>
        <name>Mg(2+)</name>
        <dbReference type="ChEBI" id="CHEBI:18420"/>
    </ligand>
</feature>
<dbReference type="Proteomes" id="UP000318571">
    <property type="component" value="Chromosome 5"/>
</dbReference>
<evidence type="ECO:0000256" key="10">
    <source>
        <dbReference type="ARBA" id="ARBA00023316"/>
    </source>
</evidence>
<dbReference type="GO" id="GO:0071555">
    <property type="term" value="P:cell wall organization"/>
    <property type="evidence" value="ECO:0007669"/>
    <property type="project" value="UniProtKB-KW"/>
</dbReference>
<evidence type="ECO:0000256" key="7">
    <source>
        <dbReference type="ARBA" id="ARBA00022842"/>
    </source>
</evidence>
<evidence type="ECO:0000256" key="13">
    <source>
        <dbReference type="ARBA" id="ARBA00059527"/>
    </source>
</evidence>
<evidence type="ECO:0000259" key="21">
    <source>
        <dbReference type="Pfam" id="PF21405"/>
    </source>
</evidence>
<dbReference type="InterPro" id="IPR016055">
    <property type="entry name" value="A-D-PHexomutase_a/b/a-I/II/III"/>
</dbReference>
<comment type="catalytic activity">
    <reaction evidence="1 14">
        <text>N-acetyl-alpha-D-glucosamine 1-phosphate = N-acetyl-D-glucosamine 6-phosphate</text>
        <dbReference type="Rhea" id="RHEA:23804"/>
        <dbReference type="ChEBI" id="CHEBI:57513"/>
        <dbReference type="ChEBI" id="CHEBI:57776"/>
        <dbReference type="EC" id="5.4.2.3"/>
    </reaction>
</comment>
<dbReference type="UniPathway" id="UPA00113">
    <property type="reaction ID" value="UER00530"/>
</dbReference>
<gene>
    <name evidence="22" type="ORF">TCAL_02017</name>
</gene>
<feature type="binding site" evidence="17">
    <location>
        <position position="280"/>
    </location>
    <ligand>
        <name>Mg(2+)</name>
        <dbReference type="ChEBI" id="CHEBI:18420"/>
    </ligand>
</feature>
<feature type="domain" description="Alpha-D-phosphohexomutase C-terminal" evidence="18">
    <location>
        <begin position="428"/>
        <end position="497"/>
    </location>
</feature>
<feature type="domain" description="Alpha-D-phosphohexomutase alpha/beta/alpha" evidence="19">
    <location>
        <begin position="121"/>
        <end position="167"/>
    </location>
</feature>
<dbReference type="STRING" id="6832.A0A553PHT1"/>
<evidence type="ECO:0000256" key="15">
    <source>
        <dbReference type="PIRSR" id="PIRSR016408-1"/>
    </source>
</evidence>
<dbReference type="OMA" id="WEAYATK"/>
<keyword evidence="8 14" id="KW-0413">Isomerase</keyword>
<dbReference type="GO" id="GO:0004610">
    <property type="term" value="F:phosphoacetylglucosamine mutase activity"/>
    <property type="evidence" value="ECO:0007669"/>
    <property type="project" value="UniProtKB-UniRule"/>
</dbReference>
<dbReference type="EMBL" id="VCGU01000004">
    <property type="protein sequence ID" value="TRY77207.1"/>
    <property type="molecule type" value="Genomic_DNA"/>
</dbReference>
<evidence type="ECO:0000313" key="23">
    <source>
        <dbReference type="Proteomes" id="UP000318571"/>
    </source>
</evidence>
<evidence type="ECO:0000256" key="16">
    <source>
        <dbReference type="PIRSR" id="PIRSR016408-2"/>
    </source>
</evidence>
<dbReference type="InterPro" id="IPR036900">
    <property type="entry name" value="A-D-PHexomutase_C_sf"/>
</dbReference>
<comment type="cofactor">
    <cofactor evidence="14 17">
        <name>Mg(2+)</name>
        <dbReference type="ChEBI" id="CHEBI:18420"/>
    </cofactor>
    <text evidence="14 17">Binds 1 Mg(2+) ion per subunit.</text>
</comment>
<name>A0A553PHT1_TIGCA</name>
<dbReference type="InterPro" id="IPR005844">
    <property type="entry name" value="A-D-PHexomutase_a/b/a-I"/>
</dbReference>
<evidence type="ECO:0000256" key="8">
    <source>
        <dbReference type="ARBA" id="ARBA00023235"/>
    </source>
</evidence>
<dbReference type="FunFam" id="3.30.310.50:FF:000003">
    <property type="entry name" value="Phosphoacetylglucosamine mutase"/>
    <property type="match status" value="1"/>
</dbReference>
<keyword evidence="9" id="KW-0119">Carbohydrate metabolism</keyword>
<dbReference type="InterPro" id="IPR049022">
    <property type="entry name" value="AMG1_III"/>
</dbReference>
<dbReference type="Gene3D" id="3.40.120.10">
    <property type="entry name" value="Alpha-D-Glucose-1,6-Bisphosphate, subunit A, domain 3"/>
    <property type="match status" value="2"/>
</dbReference>